<gene>
    <name evidence="2" type="ORF">A3B45_00340</name>
</gene>
<name>A0A1F5KP66_9BACT</name>
<dbReference type="Pfam" id="PF08241">
    <property type="entry name" value="Methyltransf_11"/>
    <property type="match status" value="1"/>
</dbReference>
<feature type="domain" description="Methyltransferase type 11" evidence="1">
    <location>
        <begin position="67"/>
        <end position="145"/>
    </location>
</feature>
<dbReference type="AlphaFoldDB" id="A0A1F5KP66"/>
<evidence type="ECO:0000313" key="3">
    <source>
        <dbReference type="Proteomes" id="UP000178565"/>
    </source>
</evidence>
<organism evidence="2 3">
    <name type="scientific">Candidatus Daviesbacteria bacterium RIFCSPLOWO2_01_FULL_39_12</name>
    <dbReference type="NCBI Taxonomy" id="1797785"/>
    <lineage>
        <taxon>Bacteria</taxon>
        <taxon>Candidatus Daviesiibacteriota</taxon>
    </lineage>
</organism>
<dbReference type="Proteomes" id="UP000178565">
    <property type="component" value="Unassembled WGS sequence"/>
</dbReference>
<proteinExistence type="predicted"/>
<evidence type="ECO:0000259" key="1">
    <source>
        <dbReference type="Pfam" id="PF08241"/>
    </source>
</evidence>
<dbReference type="SUPFAM" id="SSF53335">
    <property type="entry name" value="S-adenosyl-L-methionine-dependent methyltransferases"/>
    <property type="match status" value="1"/>
</dbReference>
<sequence length="225" mass="26104">MTSNSKDIRVHIGAGGIYLKGYENLDVPIDEFYFAKSRPDIVRENITTIENYYKDPYYNNYYERFKLKLTGVKKLPKPKGEPSKNLKRRKMVIDQIAYANNLPYKPNSVSEILAVQVFEHFGPSEAKQVLKHWWSLLRVGGKLIIDVPDVIETAHLLVLAETEEEKGWAEKLIHGTRNNEFAYHKAGYWPKKLERMLQEAGFTSIKVNNQINHQYPAFSMEAIKK</sequence>
<dbReference type="STRING" id="1797785.A3B45_00340"/>
<dbReference type="InterPro" id="IPR029063">
    <property type="entry name" value="SAM-dependent_MTases_sf"/>
</dbReference>
<reference evidence="2 3" key="1">
    <citation type="journal article" date="2016" name="Nat. Commun.">
        <title>Thousands of microbial genomes shed light on interconnected biogeochemical processes in an aquifer system.</title>
        <authorList>
            <person name="Anantharaman K."/>
            <person name="Brown C.T."/>
            <person name="Hug L.A."/>
            <person name="Sharon I."/>
            <person name="Castelle C.J."/>
            <person name="Probst A.J."/>
            <person name="Thomas B.C."/>
            <person name="Singh A."/>
            <person name="Wilkins M.J."/>
            <person name="Karaoz U."/>
            <person name="Brodie E.L."/>
            <person name="Williams K.H."/>
            <person name="Hubbard S.S."/>
            <person name="Banfield J.F."/>
        </authorList>
    </citation>
    <scope>NUCLEOTIDE SEQUENCE [LARGE SCALE GENOMIC DNA]</scope>
</reference>
<dbReference type="GO" id="GO:0008757">
    <property type="term" value="F:S-adenosylmethionine-dependent methyltransferase activity"/>
    <property type="evidence" value="ECO:0007669"/>
    <property type="project" value="InterPro"/>
</dbReference>
<dbReference type="EMBL" id="MFDM01000023">
    <property type="protein sequence ID" value="OGE42640.1"/>
    <property type="molecule type" value="Genomic_DNA"/>
</dbReference>
<dbReference type="InterPro" id="IPR013216">
    <property type="entry name" value="Methyltransf_11"/>
</dbReference>
<protein>
    <recommendedName>
        <fullName evidence="1">Methyltransferase type 11 domain-containing protein</fullName>
    </recommendedName>
</protein>
<accession>A0A1F5KP66</accession>
<evidence type="ECO:0000313" key="2">
    <source>
        <dbReference type="EMBL" id="OGE42640.1"/>
    </source>
</evidence>
<dbReference type="Gene3D" id="3.40.50.150">
    <property type="entry name" value="Vaccinia Virus protein VP39"/>
    <property type="match status" value="1"/>
</dbReference>
<comment type="caution">
    <text evidence="2">The sequence shown here is derived from an EMBL/GenBank/DDBJ whole genome shotgun (WGS) entry which is preliminary data.</text>
</comment>